<protein>
    <submittedName>
        <fullName evidence="6">Virulence plasmid 65kDa B protein</fullName>
    </submittedName>
</protein>
<evidence type="ECO:0000256" key="2">
    <source>
        <dbReference type="ARBA" id="ARBA00022525"/>
    </source>
</evidence>
<dbReference type="Proteomes" id="UP000288002">
    <property type="component" value="Unassembled WGS sequence"/>
</dbReference>
<dbReference type="InterPro" id="IPR022045">
    <property type="entry name" value="TcdB_toxin_mid/N"/>
</dbReference>
<comment type="caution">
    <text evidence="6">The sequence shown here is derived from an EMBL/GenBank/DDBJ whole genome shotgun (WGS) entry which is preliminary data.</text>
</comment>
<evidence type="ECO:0000256" key="1">
    <source>
        <dbReference type="ARBA" id="ARBA00004613"/>
    </source>
</evidence>
<dbReference type="InterPro" id="IPR003284">
    <property type="entry name" value="Sal_SpvB"/>
</dbReference>
<organism evidence="6 7">
    <name type="scientific">Pseudomonas koreensis</name>
    <dbReference type="NCBI Taxonomy" id="198620"/>
    <lineage>
        <taxon>Bacteria</taxon>
        <taxon>Pseudomonadati</taxon>
        <taxon>Pseudomonadota</taxon>
        <taxon>Gammaproteobacteria</taxon>
        <taxon>Pseudomonadales</taxon>
        <taxon>Pseudomonadaceae</taxon>
        <taxon>Pseudomonas</taxon>
    </lineage>
</organism>
<feature type="domain" description="Insecticide toxin TcdB middle/C-terminal" evidence="4">
    <location>
        <begin position="866"/>
        <end position="1013"/>
    </location>
</feature>
<sequence length="1497" mass="168654">MADQDLSITPPSIAKSSTIATIGKSWGAVGTTGAASFELALPLSAGRGWDPQLSLTYSSQAGNGPFGAGWSTGVSLISRRTNKGVPHYTARDEIIGHDGQVWTPELDDNGQIQSRQENRYNGLEIGPHDVVRYGARMESDFALREYWQPQTGEQPGFWLIHGADGSLHLYGKTAAARQADPDDPLRVFSWLLCESMNTHGEHIGFDYKADDHDLDPDRDSRAQRYLRAVFYGNASASQDLYGWTQESPAEGDWHFHLLFDYGERTTSLTEMPEYAAPPQHPWPVRPDPFSTFTQGFELGTRRLCRQVLLFHHFAEQTGATPVLVRRLLLEYSQVTPLSSFSQLTAAHKQTRDADGFVEDHPPIEFEYCSFILDPTPRRLLELETQPGIDEQPYHLVDLFGEGLPGFLCRYDQCWYYREPVRASTGPEAITYAAWTSLEQVPVANRNQAVQQLLTDLTGDGRLDWVSTMPGMSGFRTLNADRNWGPFITFKGFPAEFFHGLSQLGDFCGDGLDSLAMIGPQAVRLYANRREAGFGPATEVEHPSDDRLPLLSNARNELVFLGNLLGSDMTELCRIRHDEIRCWPNLGHGRFGKGRRISGPVFPYEQFDAARVRIADLNGSGAPALIYLNSDGFDIYLNRGGNGLESEAVHVPWPPGVRYDRLCQVTLADLQGLGCASLILTVPHMTPQHWRYDFVSAKPYLMTASNNNMGCSTQVFYRSSAQAWLDEKRERLAHYPDRVPACHLPFPVQLVSQQVQLDEVTGNRLTQSFEYREGTYDGREREFRGFGRLLQTDSESATGDDDSGFTEPVRVCTWFHTGQAMDRSPERYFNRDPDAVPLGNTLFSRYHAGDECDETITPPDATTEYEIARALAGSVARIETWAAADDLATGYPYAVAEHRYRVREVRPRGLYPDSVLLLLPLEQISYAYERLADDPMCAHDVVLCTNHYGMPTHTMTINYPRRRKVSETPPYSDPDEQQWWRDAHDEAQQSWYVSETRSRYIDLDNDPQQWRLGLPWQQRSNALNLPTGTLPNGLTPKQVCYEQLMQHQDSSAWNTLRVLTLQSVQRYLKTTDQSPLPDGEATFEALAGPVEVAQLDKTALAAYDTLPPPFDIRAELKNIGYAPMPFLFETALTADDEQNLWSSRYSFAGYAGPDRFYKVLKYQETPSHGVTEAQYDPYSLALICIKLPDGCTTRFEYDYHAVQPLCIIDANDNVQEAMYEPSGQPLTITFHGTENGQIAGFRPLSEYQRPENHHPDAAIANPALAVQKAASTLRKDLFSWMGQLPLVLRETPELFSVWVNAGLVLPSGHIRASARRCLAQTVAPSPVQQALITAIASIAREPVHSVMLSADRYHDDPIAAQFQIVKNCFDGFGRSLQTQQLVESGDAYVVDENGALLIEDGKLVIRHADSRWRISERVEYNNKGLAVRQFRPFFADTHRYVNDVSLREHGYFDQVFYDALGRPIKLINAKGYFSRETYHPWYRTSQDFNDTDESEPQP</sequence>
<dbReference type="EMBL" id="MKWS01000003">
    <property type="protein sequence ID" value="RVD78879.1"/>
    <property type="molecule type" value="Genomic_DNA"/>
</dbReference>
<dbReference type="GO" id="GO:0005737">
    <property type="term" value="C:cytoplasm"/>
    <property type="evidence" value="ECO:0007669"/>
    <property type="project" value="InterPro"/>
</dbReference>
<dbReference type="PRINTS" id="PR01341">
    <property type="entry name" value="SALSPVBPROT"/>
</dbReference>
<evidence type="ECO:0000256" key="3">
    <source>
        <dbReference type="ARBA" id="ARBA00023026"/>
    </source>
</evidence>
<evidence type="ECO:0000313" key="6">
    <source>
        <dbReference type="EMBL" id="RVD78879.1"/>
    </source>
</evidence>
<feature type="domain" description="Insecticide toxin TcdB middle/N-terminal" evidence="5">
    <location>
        <begin position="653"/>
        <end position="817"/>
    </location>
</feature>
<reference evidence="6 7" key="1">
    <citation type="submission" date="2016-10" db="EMBL/GenBank/DDBJ databases">
        <title>Search of new enzymes for the oxidation of sulfur compounds.</title>
        <authorList>
            <person name="Novo A."/>
            <person name="Moreira I.S."/>
            <person name="Castro P.M."/>
        </authorList>
    </citation>
    <scope>NUCLEOTIDE SEQUENCE [LARGE SCALE GENOMIC DNA]</scope>
    <source>
        <strain evidence="6 7">A9</strain>
    </source>
</reference>
<keyword evidence="2" id="KW-0964">Secreted</keyword>
<evidence type="ECO:0000313" key="7">
    <source>
        <dbReference type="Proteomes" id="UP000288002"/>
    </source>
</evidence>
<name>A0AA94ERN9_9PSED</name>
<dbReference type="SUPFAM" id="SSF69318">
    <property type="entry name" value="Integrin alpha N-terminal domain"/>
    <property type="match status" value="1"/>
</dbReference>
<accession>A0AA94ERN9</accession>
<gene>
    <name evidence="6" type="ORF">A9HBioS_1382</name>
</gene>
<dbReference type="Pfam" id="PF03534">
    <property type="entry name" value="SpvB"/>
    <property type="match status" value="1"/>
</dbReference>
<comment type="subcellular location">
    <subcellularLocation>
        <location evidence="1">Secreted</location>
    </subcellularLocation>
</comment>
<dbReference type="RefSeq" id="WP_127648339.1">
    <property type="nucleotide sequence ID" value="NZ_MKWS01000003.1"/>
</dbReference>
<evidence type="ECO:0000259" key="5">
    <source>
        <dbReference type="Pfam" id="PF12256"/>
    </source>
</evidence>
<evidence type="ECO:0000259" key="4">
    <source>
        <dbReference type="Pfam" id="PF12255"/>
    </source>
</evidence>
<dbReference type="InterPro" id="IPR022044">
    <property type="entry name" value="TcdB_toxin_mid/C"/>
</dbReference>
<proteinExistence type="predicted"/>
<dbReference type="GO" id="GO:0005576">
    <property type="term" value="C:extracellular region"/>
    <property type="evidence" value="ECO:0007669"/>
    <property type="project" value="UniProtKB-SubCell"/>
</dbReference>
<keyword evidence="3" id="KW-0843">Virulence</keyword>
<dbReference type="InterPro" id="IPR028994">
    <property type="entry name" value="Integrin_alpha_N"/>
</dbReference>
<dbReference type="Pfam" id="PF12255">
    <property type="entry name" value="TcdB_toxin_midC"/>
    <property type="match status" value="1"/>
</dbReference>
<dbReference type="Pfam" id="PF12256">
    <property type="entry name" value="TcdB_toxin_midN"/>
    <property type="match status" value="1"/>
</dbReference>